<proteinExistence type="predicted"/>
<comment type="caution">
    <text evidence="1">The sequence shown here is derived from an EMBL/GenBank/DDBJ whole genome shotgun (WGS) entry which is preliminary data.</text>
</comment>
<protein>
    <submittedName>
        <fullName evidence="1">Ras guanine nucleotide exchange factor domain-containing protein</fullName>
    </submittedName>
</protein>
<organism evidence="1 2">
    <name type="scientific">Irpex rosettiformis</name>
    <dbReference type="NCBI Taxonomy" id="378272"/>
    <lineage>
        <taxon>Eukaryota</taxon>
        <taxon>Fungi</taxon>
        <taxon>Dikarya</taxon>
        <taxon>Basidiomycota</taxon>
        <taxon>Agaricomycotina</taxon>
        <taxon>Agaricomycetes</taxon>
        <taxon>Polyporales</taxon>
        <taxon>Irpicaceae</taxon>
        <taxon>Irpex</taxon>
    </lineage>
</organism>
<dbReference type="EMBL" id="MU274900">
    <property type="protein sequence ID" value="KAI0094534.1"/>
    <property type="molecule type" value="Genomic_DNA"/>
</dbReference>
<evidence type="ECO:0000313" key="1">
    <source>
        <dbReference type="EMBL" id="KAI0094534.1"/>
    </source>
</evidence>
<accession>A0ACB8UJJ0</accession>
<dbReference type="Proteomes" id="UP001055072">
    <property type="component" value="Unassembled WGS sequence"/>
</dbReference>
<keyword evidence="2" id="KW-1185">Reference proteome</keyword>
<name>A0ACB8UJJ0_9APHY</name>
<gene>
    <name evidence="1" type="ORF">BDY19DRAFT_25847</name>
</gene>
<evidence type="ECO:0000313" key="2">
    <source>
        <dbReference type="Proteomes" id="UP001055072"/>
    </source>
</evidence>
<sequence length="785" mass="88067">MADSKQANSRARHLPKLSIDSATSYQRSSLASHPSPPSSTRASLASSFDSTSTDSDASFFVVCLFDFETEDPDQMGFRAEEILRVVKTEESGWWAAMHLDDFRVGWIPSSYVESLPEEACIGLEEQMNLQAQNENVRELAFTYSQADNITHDKLKSNCCTGKEDKPLPPRPDELEEIDLTNEIVSTPQEIVYYPPKLAKTYPPSPAIPLPPTPRTAPIAAESICANDSNHTFSTVLFKPCLTRAESCPASTASADPATFQTRHIRRRPMLIQDHVSLSRLSVLIESPRRSIQTGDNVVYRASTMDSVDCVLFGVKVPALPRPGKVKQITGDDEAEALHFARAAQASRPWFMQPIHGDGQIKVEFDGTVTTGSLPALVEKLTLEPLSVAVDRDFRHAFLCTFRTMGTADEIFDLLLERYYLDAPPGIMVSELDEWKARCLLPSQRRVLSIFTTWLEDHSMIEDDPPIARRLQDFLTEMTTPTENVCHAQKVMETLKRLTFAVPDVPRPTVKSPPKRRRTKESRNELLRTDPTTLAENLCLYEHSLYAKVRPQECLNWVKTRTGESVANLLAFCTLHDKVAAWVKQSVLWTENVGSRADLLDYWIKVAEKSRSMRSYSSMSAIVTALSSTVVQRLHLTWAHVGKASHLAPLNQLNEPAGSFSAYRQAQQATDSPCVPFIGMYLTDIVHINDHYTDSSVNTGKSTESTDKLFNFVKRRKWTDTLDTILAHQKQQYQFTQDFITTQFIEASLARASEVVPAAFWAQSQDIQAAERQRADIRRGLEAAGF</sequence>
<reference evidence="1" key="1">
    <citation type="journal article" date="2021" name="Environ. Microbiol.">
        <title>Gene family expansions and transcriptome signatures uncover fungal adaptations to wood decay.</title>
        <authorList>
            <person name="Hage H."/>
            <person name="Miyauchi S."/>
            <person name="Viragh M."/>
            <person name="Drula E."/>
            <person name="Min B."/>
            <person name="Chaduli D."/>
            <person name="Navarro D."/>
            <person name="Favel A."/>
            <person name="Norest M."/>
            <person name="Lesage-Meessen L."/>
            <person name="Balint B."/>
            <person name="Merenyi Z."/>
            <person name="de Eugenio L."/>
            <person name="Morin E."/>
            <person name="Martinez A.T."/>
            <person name="Baldrian P."/>
            <person name="Stursova M."/>
            <person name="Martinez M.J."/>
            <person name="Novotny C."/>
            <person name="Magnuson J.K."/>
            <person name="Spatafora J.W."/>
            <person name="Maurice S."/>
            <person name="Pangilinan J."/>
            <person name="Andreopoulos W."/>
            <person name="LaButti K."/>
            <person name="Hundley H."/>
            <person name="Na H."/>
            <person name="Kuo A."/>
            <person name="Barry K."/>
            <person name="Lipzen A."/>
            <person name="Henrissat B."/>
            <person name="Riley R."/>
            <person name="Ahrendt S."/>
            <person name="Nagy L.G."/>
            <person name="Grigoriev I.V."/>
            <person name="Martin F."/>
            <person name="Rosso M.N."/>
        </authorList>
    </citation>
    <scope>NUCLEOTIDE SEQUENCE</scope>
    <source>
        <strain evidence="1">CBS 384.51</strain>
    </source>
</reference>